<evidence type="ECO:0000256" key="1">
    <source>
        <dbReference type="ARBA" id="ARBA00004496"/>
    </source>
</evidence>
<evidence type="ECO:0000256" key="8">
    <source>
        <dbReference type="ARBA" id="ARBA00022859"/>
    </source>
</evidence>
<feature type="compositionally biased region" description="Low complexity" evidence="11">
    <location>
        <begin position="881"/>
        <end position="892"/>
    </location>
</feature>
<dbReference type="Pfam" id="PF13676">
    <property type="entry name" value="TIR_2"/>
    <property type="match status" value="1"/>
</dbReference>
<keyword evidence="6" id="KW-0677">Repeat</keyword>
<dbReference type="GO" id="GO:0030425">
    <property type="term" value="C:dendrite"/>
    <property type="evidence" value="ECO:0007669"/>
    <property type="project" value="TreeGrafter"/>
</dbReference>
<dbReference type="SUPFAM" id="SSF47769">
    <property type="entry name" value="SAM/Pointed domain"/>
    <property type="match status" value="2"/>
</dbReference>
<dbReference type="GO" id="GO:0048678">
    <property type="term" value="P:response to axon injury"/>
    <property type="evidence" value="ECO:0007669"/>
    <property type="project" value="InterPro"/>
</dbReference>
<evidence type="ECO:0000256" key="5">
    <source>
        <dbReference type="ARBA" id="ARBA00022588"/>
    </source>
</evidence>
<keyword evidence="15" id="KW-1185">Reference proteome</keyword>
<dbReference type="Gene3D" id="3.40.50.10140">
    <property type="entry name" value="Toll/interleukin-1 receptor homology (TIR) domain"/>
    <property type="match status" value="1"/>
</dbReference>
<dbReference type="GO" id="GO:0061809">
    <property type="term" value="F:NAD+ nucleosidase activity, cyclic ADP-ribose generating"/>
    <property type="evidence" value="ECO:0007669"/>
    <property type="project" value="UniProtKB-EC"/>
</dbReference>
<dbReference type="InterPro" id="IPR035897">
    <property type="entry name" value="Toll_tir_struct_dom_sf"/>
</dbReference>
<evidence type="ECO:0000256" key="2">
    <source>
        <dbReference type="ARBA" id="ARBA00008291"/>
    </source>
</evidence>
<dbReference type="SUPFAM" id="SSF52200">
    <property type="entry name" value="Toll/Interleukin receptor TIR domain"/>
    <property type="match status" value="1"/>
</dbReference>
<keyword evidence="7" id="KW-0378">Hydrolase</keyword>
<evidence type="ECO:0000313" key="15">
    <source>
        <dbReference type="Proteomes" id="UP000005408"/>
    </source>
</evidence>
<protein>
    <recommendedName>
        <fullName evidence="3">ADP-ribosyl cyclase/cyclic ADP-ribose hydrolase</fullName>
        <ecNumber evidence="3">3.2.2.6</ecNumber>
    </recommendedName>
</protein>
<feature type="region of interest" description="Disordered" evidence="11">
    <location>
        <begin position="871"/>
        <end position="901"/>
    </location>
</feature>
<dbReference type="PROSITE" id="PS51257">
    <property type="entry name" value="PROKAR_LIPOPROTEIN"/>
    <property type="match status" value="1"/>
</dbReference>
<dbReference type="GO" id="GO:0005737">
    <property type="term" value="C:cytoplasm"/>
    <property type="evidence" value="ECO:0007669"/>
    <property type="project" value="UniProtKB-SubCell"/>
</dbReference>
<dbReference type="InterPro" id="IPR013761">
    <property type="entry name" value="SAM/pointed_sf"/>
</dbReference>
<dbReference type="GO" id="GO:0003953">
    <property type="term" value="F:NAD+ nucleosidase activity"/>
    <property type="evidence" value="ECO:0007669"/>
    <property type="project" value="InterPro"/>
</dbReference>
<feature type="region of interest" description="Disordered" evidence="11">
    <location>
        <begin position="152"/>
        <end position="175"/>
    </location>
</feature>
<proteinExistence type="inferred from homology"/>
<dbReference type="Pfam" id="PF07647">
    <property type="entry name" value="SAM_2"/>
    <property type="match status" value="2"/>
</dbReference>
<comment type="subcellular location">
    <subcellularLocation>
        <location evidence="1">Cytoplasm</location>
    </subcellularLocation>
</comment>
<dbReference type="AlphaFoldDB" id="A0A8W8K5V8"/>
<reference evidence="14" key="1">
    <citation type="submission" date="2022-08" db="UniProtKB">
        <authorList>
            <consortium name="EnsemblMetazoa"/>
        </authorList>
    </citation>
    <scope>IDENTIFICATION</scope>
    <source>
        <strain evidence="14">05x7-T-G4-1.051#20</strain>
    </source>
</reference>
<keyword evidence="9" id="KW-0520">NAD</keyword>
<dbReference type="InterPro" id="IPR000157">
    <property type="entry name" value="TIR_dom"/>
</dbReference>
<evidence type="ECO:0000313" key="14">
    <source>
        <dbReference type="EnsemblMetazoa" id="G22230.2:cds"/>
    </source>
</evidence>
<accession>A0A8W8K5V8</accession>
<feature type="domain" description="SAM" evidence="13">
    <location>
        <begin position="557"/>
        <end position="621"/>
    </location>
</feature>
<evidence type="ECO:0000256" key="7">
    <source>
        <dbReference type="ARBA" id="ARBA00022801"/>
    </source>
</evidence>
<feature type="domain" description="TIR" evidence="12">
    <location>
        <begin position="711"/>
        <end position="854"/>
    </location>
</feature>
<dbReference type="InterPro" id="IPR039184">
    <property type="entry name" value="SARM1"/>
</dbReference>
<evidence type="ECO:0000256" key="9">
    <source>
        <dbReference type="ARBA" id="ARBA00023027"/>
    </source>
</evidence>
<evidence type="ECO:0000259" key="12">
    <source>
        <dbReference type="PROSITE" id="PS50104"/>
    </source>
</evidence>
<feature type="compositionally biased region" description="Low complexity" evidence="11">
    <location>
        <begin position="152"/>
        <end position="165"/>
    </location>
</feature>
<dbReference type="EnsemblMetazoa" id="G22230.2">
    <property type="protein sequence ID" value="G22230.2:cds"/>
    <property type="gene ID" value="G22230"/>
</dbReference>
<feature type="domain" description="SAM" evidence="13">
    <location>
        <begin position="632"/>
        <end position="692"/>
    </location>
</feature>
<evidence type="ECO:0000256" key="11">
    <source>
        <dbReference type="SAM" id="MobiDB-lite"/>
    </source>
</evidence>
<evidence type="ECO:0000256" key="3">
    <source>
        <dbReference type="ARBA" id="ARBA00011982"/>
    </source>
</evidence>
<dbReference type="SMART" id="SM00255">
    <property type="entry name" value="TIR"/>
    <property type="match status" value="1"/>
</dbReference>
<sequence>MAETKETIVVNGSMEQKTTVRRMQSAGTFASSCMSKPGDAPQFDPYKTLERSQSEAALLKNRHKDVTEEEGFGEIYSEQEMGAEGLDLGAHNVSECSKVYLDLSTAEAYENANEHILYPTSLFRTGSGRLLETIPQDEELQTDDVRFSLMGERSVSTESNSSASSLEERTSKSHIKSLTIKEESSRCVVSSSYSKVGKRSPDYTTKAKTNMKSTFQAFSLNIKQKIKQLQMGSIQEQIQSMREISVIIDQAWAIPSFGRDLAYGLCDILKNEKALDIIVKNCASQSSDLMKASAKLLDKVLTTGNRKRVAEIGLEIVVKMAISSKGETEMARVVTGILESLFKISEDVCAKLISLGGLDVIVYWCRCNDRSTLRHCSMAVANMALYGGKENQEEMTKHKVPEWLFPLAFNDDDGVRYYACLAISILVANKEIETVVKNSGTLEVVLPFLTSHTPSQFARMELSHQQGRSKDWLKRLVSLLSSKREEAQALAAFHFAMEAGIKMEQGKKDVFYEIGAIEPLKRLASNPNPTTSKLASEALKTIGEELPHKLSQQVPIWTVEDVVFWVNRTGYEEFAECFSKCKVDGDLLLTLNEDDLACSVGMKCKITQKRFQRDVKDLKIKADYTSCDPTGLSDWLQEIASEYRQYTYCLVKNDIDRNFLMLMTDQDLKDCGIVNSIHRKKICQKISDTRSSESSNESVESMDGSSAAVTRPIDVFISYRRVNGSQLASLLKVHLQLRGFSVFLDIEKLKAGKFDENLLSSVKLAKNFILVLTPNALDRCMGDDEQNDWVHKEIVAAMECGCNIIPLLDNFHWPQSEKLPEDMRQITFFNGIRWIHDYQDACVDKLEKFLRGEINTKHKRAALFQMGSSSEGLVEGGKYTSSGESSPSVDVSPNRDVSYSS</sequence>
<dbReference type="InterPro" id="IPR016024">
    <property type="entry name" value="ARM-type_fold"/>
</dbReference>
<dbReference type="PANTHER" id="PTHR22998:SF1">
    <property type="entry name" value="NAD(+) HYDROLASE SARM1"/>
    <property type="match status" value="1"/>
</dbReference>
<dbReference type="InterPro" id="IPR001660">
    <property type="entry name" value="SAM"/>
</dbReference>
<keyword evidence="5" id="KW-0399">Innate immunity</keyword>
<dbReference type="SMART" id="SM00454">
    <property type="entry name" value="SAM"/>
    <property type="match status" value="2"/>
</dbReference>
<dbReference type="Gene3D" id="1.25.10.10">
    <property type="entry name" value="Leucine-rich Repeat Variant"/>
    <property type="match status" value="1"/>
</dbReference>
<dbReference type="PROSITE" id="PS50104">
    <property type="entry name" value="TIR"/>
    <property type="match status" value="1"/>
</dbReference>
<dbReference type="SUPFAM" id="SSF48371">
    <property type="entry name" value="ARM repeat"/>
    <property type="match status" value="1"/>
</dbReference>
<comment type="catalytic activity">
    <reaction evidence="10">
        <text>NAD(+) + H2O = ADP-D-ribose + nicotinamide + H(+)</text>
        <dbReference type="Rhea" id="RHEA:16301"/>
        <dbReference type="ChEBI" id="CHEBI:15377"/>
        <dbReference type="ChEBI" id="CHEBI:15378"/>
        <dbReference type="ChEBI" id="CHEBI:17154"/>
        <dbReference type="ChEBI" id="CHEBI:57540"/>
        <dbReference type="ChEBI" id="CHEBI:57967"/>
        <dbReference type="EC" id="3.2.2.6"/>
    </reaction>
    <physiologicalReaction direction="left-to-right" evidence="10">
        <dbReference type="Rhea" id="RHEA:16302"/>
    </physiologicalReaction>
</comment>
<keyword evidence="4" id="KW-0963">Cytoplasm</keyword>
<dbReference type="InterPro" id="IPR011989">
    <property type="entry name" value="ARM-like"/>
</dbReference>
<name>A0A8W8K5V8_MAGGI</name>
<dbReference type="PROSITE" id="PS50105">
    <property type="entry name" value="SAM_DOMAIN"/>
    <property type="match status" value="2"/>
</dbReference>
<dbReference type="PANTHER" id="PTHR22998">
    <property type="entry name" value="SARM1"/>
    <property type="match status" value="1"/>
</dbReference>
<evidence type="ECO:0000256" key="10">
    <source>
        <dbReference type="ARBA" id="ARBA00047304"/>
    </source>
</evidence>
<keyword evidence="8" id="KW-0391">Immunity</keyword>
<dbReference type="CDD" id="cd24153">
    <property type="entry name" value="SARM1_N"/>
    <property type="match status" value="1"/>
</dbReference>
<evidence type="ECO:0000256" key="6">
    <source>
        <dbReference type="ARBA" id="ARBA00022737"/>
    </source>
</evidence>
<dbReference type="Proteomes" id="UP000005408">
    <property type="component" value="Unassembled WGS sequence"/>
</dbReference>
<dbReference type="Gene3D" id="1.10.150.50">
    <property type="entry name" value="Transcription Factor, Ets-1"/>
    <property type="match status" value="2"/>
</dbReference>
<dbReference type="EC" id="3.2.2.6" evidence="3"/>
<dbReference type="GO" id="GO:0034128">
    <property type="term" value="P:negative regulation of MyD88-independent toll-like receptor signaling pathway"/>
    <property type="evidence" value="ECO:0007669"/>
    <property type="project" value="InterPro"/>
</dbReference>
<comment type="similarity">
    <text evidence="2">Belongs to the SARM1 family.</text>
</comment>
<organism evidence="14 15">
    <name type="scientific">Magallana gigas</name>
    <name type="common">Pacific oyster</name>
    <name type="synonym">Crassostrea gigas</name>
    <dbReference type="NCBI Taxonomy" id="29159"/>
    <lineage>
        <taxon>Eukaryota</taxon>
        <taxon>Metazoa</taxon>
        <taxon>Spiralia</taxon>
        <taxon>Lophotrochozoa</taxon>
        <taxon>Mollusca</taxon>
        <taxon>Bivalvia</taxon>
        <taxon>Autobranchia</taxon>
        <taxon>Pteriomorphia</taxon>
        <taxon>Ostreida</taxon>
        <taxon>Ostreoidea</taxon>
        <taxon>Ostreidae</taxon>
        <taxon>Magallana</taxon>
    </lineage>
</organism>
<dbReference type="GO" id="GO:0007165">
    <property type="term" value="P:signal transduction"/>
    <property type="evidence" value="ECO:0007669"/>
    <property type="project" value="InterPro"/>
</dbReference>
<dbReference type="GO" id="GO:0045087">
    <property type="term" value="P:innate immune response"/>
    <property type="evidence" value="ECO:0007669"/>
    <property type="project" value="UniProtKB-KW"/>
</dbReference>
<dbReference type="GO" id="GO:0035591">
    <property type="term" value="F:signaling adaptor activity"/>
    <property type="evidence" value="ECO:0007669"/>
    <property type="project" value="InterPro"/>
</dbReference>
<evidence type="ECO:0000259" key="13">
    <source>
        <dbReference type="PROSITE" id="PS50105"/>
    </source>
</evidence>
<evidence type="ECO:0000256" key="4">
    <source>
        <dbReference type="ARBA" id="ARBA00022490"/>
    </source>
</evidence>